<dbReference type="Pfam" id="PF03848">
    <property type="entry name" value="TehB"/>
    <property type="match status" value="1"/>
</dbReference>
<name>A0A2M6WIY5_9BACT</name>
<dbReference type="SUPFAM" id="SSF53335">
    <property type="entry name" value="S-adenosyl-L-methionine-dependent methyltransferases"/>
    <property type="match status" value="1"/>
</dbReference>
<dbReference type="AlphaFoldDB" id="A0A2M6WIY5"/>
<organism evidence="3 4">
    <name type="scientific">Candidatus Harrisonbacteria bacterium CG10_big_fil_rev_8_21_14_0_10_42_17</name>
    <dbReference type="NCBI Taxonomy" id="1974584"/>
    <lineage>
        <taxon>Bacteria</taxon>
        <taxon>Candidatus Harrisoniibacteriota</taxon>
    </lineage>
</organism>
<dbReference type="InterPro" id="IPR029063">
    <property type="entry name" value="SAM-dependent_MTases_sf"/>
</dbReference>
<dbReference type="Gene3D" id="3.40.50.150">
    <property type="entry name" value="Vaccinia Virus protein VP39"/>
    <property type="match status" value="1"/>
</dbReference>
<gene>
    <name evidence="3" type="ORF">COU08_00735</name>
</gene>
<evidence type="ECO:0000256" key="1">
    <source>
        <dbReference type="ARBA" id="ARBA00022679"/>
    </source>
</evidence>
<protein>
    <recommendedName>
        <fullName evidence="2">Tellurite resistance methyltransferase TehB-like domain-containing protein</fullName>
    </recommendedName>
</protein>
<dbReference type="PANTHER" id="PTHR43861">
    <property type="entry name" value="TRANS-ACONITATE 2-METHYLTRANSFERASE-RELATED"/>
    <property type="match status" value="1"/>
</dbReference>
<sequence>MENQSSKNMEQHYDQLYSKNDSVFGGGKPDKVVQHILQFRKSGSVIEFGAGQGRNALFLACNGFFVEATDLSPVAVGQIQALVEEDQLNIETHLLDVIKMSLGRDYDVIVSTFILHHLSSESTDQFLQSIMSHTKKDGLNVISTFIKGGDISESKSFLFDTGALRERYSHWNILDYFEEERGMVARRPDGSPMKNMVASIIAEKP</sequence>
<dbReference type="Proteomes" id="UP000228635">
    <property type="component" value="Unassembled WGS sequence"/>
</dbReference>
<keyword evidence="1" id="KW-0808">Transferase</keyword>
<dbReference type="GO" id="GO:0016740">
    <property type="term" value="F:transferase activity"/>
    <property type="evidence" value="ECO:0007669"/>
    <property type="project" value="UniProtKB-KW"/>
</dbReference>
<feature type="domain" description="Tellurite resistance methyltransferase TehB-like" evidence="2">
    <location>
        <begin position="37"/>
        <end position="180"/>
    </location>
</feature>
<reference evidence="4" key="1">
    <citation type="submission" date="2017-09" db="EMBL/GenBank/DDBJ databases">
        <title>Depth-based differentiation of microbial function through sediment-hosted aquifers and enrichment of novel symbionts in the deep terrestrial subsurface.</title>
        <authorList>
            <person name="Probst A.J."/>
            <person name="Ladd B."/>
            <person name="Jarett J.K."/>
            <person name="Geller-Mcgrath D.E."/>
            <person name="Sieber C.M.K."/>
            <person name="Emerson J.B."/>
            <person name="Anantharaman K."/>
            <person name="Thomas B.C."/>
            <person name="Malmstrom R."/>
            <person name="Stieglmeier M."/>
            <person name="Klingl A."/>
            <person name="Woyke T."/>
            <person name="Ryan C.M."/>
            <person name="Banfield J.F."/>
        </authorList>
    </citation>
    <scope>NUCLEOTIDE SEQUENCE [LARGE SCALE GENOMIC DNA]</scope>
</reference>
<evidence type="ECO:0000259" key="2">
    <source>
        <dbReference type="Pfam" id="PF03848"/>
    </source>
</evidence>
<dbReference type="InterPro" id="IPR015985">
    <property type="entry name" value="TehB-like_dom"/>
</dbReference>
<comment type="caution">
    <text evidence="3">The sequence shown here is derived from an EMBL/GenBank/DDBJ whole genome shotgun (WGS) entry which is preliminary data.</text>
</comment>
<accession>A0A2M6WIY5</accession>
<dbReference type="PANTHER" id="PTHR43861:SF3">
    <property type="entry name" value="PUTATIVE (AFU_ORTHOLOGUE AFUA_2G14390)-RELATED"/>
    <property type="match status" value="1"/>
</dbReference>
<proteinExistence type="predicted"/>
<dbReference type="EMBL" id="PFBA01000010">
    <property type="protein sequence ID" value="PIT92761.1"/>
    <property type="molecule type" value="Genomic_DNA"/>
</dbReference>
<evidence type="ECO:0000313" key="4">
    <source>
        <dbReference type="Proteomes" id="UP000228635"/>
    </source>
</evidence>
<dbReference type="CDD" id="cd02440">
    <property type="entry name" value="AdoMet_MTases"/>
    <property type="match status" value="1"/>
</dbReference>
<evidence type="ECO:0000313" key="3">
    <source>
        <dbReference type="EMBL" id="PIT92761.1"/>
    </source>
</evidence>